<keyword evidence="2" id="KW-1185">Reference proteome</keyword>
<evidence type="ECO:0008006" key="3">
    <source>
        <dbReference type="Google" id="ProtNLM"/>
    </source>
</evidence>
<sequence length="152" mass="17459">MTDPILKKLAFKEQKEILVLHAPESFQRTLGYLPDDTNLITSINQVNQMNYAIVFVTKKAEIQQFAQTSMGKIAGDAIIWMCYPKGSSKKYSCDFNRDQGWEPMGELGFEPVSMVAIDEDWSALRFRNVHFIKTLKRNPDHIMSKEGKARIQ</sequence>
<dbReference type="RefSeq" id="WP_276344253.1">
    <property type="nucleotide sequence ID" value="NZ_JARJOW010000005.1"/>
</dbReference>
<accession>A0ABT6BJT1</accession>
<dbReference type="EMBL" id="JARJOW010000005">
    <property type="protein sequence ID" value="MDF5690728.1"/>
    <property type="molecule type" value="Genomic_DNA"/>
</dbReference>
<reference evidence="1 2" key="1">
    <citation type="submission" date="2023-03" db="EMBL/GenBank/DDBJ databases">
        <title>Genome sequencing of Aquirufa.</title>
        <authorList>
            <person name="Pitt A."/>
            <person name="Hahn M.W."/>
        </authorList>
    </citation>
    <scope>NUCLEOTIDE SEQUENCE [LARGE SCALE GENOMIC DNA]</scope>
    <source>
        <strain evidence="1 2">WAEICH-18A</strain>
    </source>
</reference>
<comment type="caution">
    <text evidence="1">The sequence shown here is derived from an EMBL/GenBank/DDBJ whole genome shotgun (WGS) entry which is preliminary data.</text>
</comment>
<evidence type="ECO:0000313" key="1">
    <source>
        <dbReference type="EMBL" id="MDF5690728.1"/>
    </source>
</evidence>
<evidence type="ECO:0000313" key="2">
    <source>
        <dbReference type="Proteomes" id="UP001321344"/>
    </source>
</evidence>
<protein>
    <recommendedName>
        <fullName evidence="3">DUF3052 domain-containing protein</fullName>
    </recommendedName>
</protein>
<gene>
    <name evidence="1" type="ORF">PQG43_07640</name>
</gene>
<proteinExistence type="predicted"/>
<dbReference type="Proteomes" id="UP001321344">
    <property type="component" value="Unassembled WGS sequence"/>
</dbReference>
<organism evidence="1 2">
    <name type="scientific">Aquirufa aurantiipilula</name>
    <dbReference type="NCBI Taxonomy" id="2696561"/>
    <lineage>
        <taxon>Bacteria</taxon>
        <taxon>Pseudomonadati</taxon>
        <taxon>Bacteroidota</taxon>
        <taxon>Cytophagia</taxon>
        <taxon>Cytophagales</taxon>
        <taxon>Flectobacillaceae</taxon>
        <taxon>Aquirufa</taxon>
    </lineage>
</organism>
<name>A0ABT6BJT1_9BACT</name>